<name>A0A517W7F0_9PLAN</name>
<evidence type="ECO:0000259" key="3">
    <source>
        <dbReference type="SMART" id="SM01119"/>
    </source>
</evidence>
<dbReference type="Proteomes" id="UP000320421">
    <property type="component" value="Chromosome"/>
</dbReference>
<dbReference type="SMART" id="SM01119">
    <property type="entry name" value="D-ser_dehydrat"/>
    <property type="match status" value="1"/>
</dbReference>
<dbReference type="InterPro" id="IPR029066">
    <property type="entry name" value="PLP-binding_barrel"/>
</dbReference>
<dbReference type="Pfam" id="PF14031">
    <property type="entry name" value="D-ser_dehydrat"/>
    <property type="match status" value="1"/>
</dbReference>
<sequence length="371" mass="40763">MDACYQIEDTSQIISPGMIIFKDLVEENLKQMIALVGNPDRLRPHCKTHKMREVIELELSLGIKKHKAATFAEAEMLAETGVKDICLAYNLVGPNIARAIEFRKRWPDVSLQVTADHPTPIEQLGTAMTEAGLEIEVLLDLNTGQNRTGIVPGDAAVELYQLIANTPGLIPAGLHVYDGQNHQVDFHEREVAVKEVWHHVSKLRDQLLLEGLKVPRIVAGATGSFPIFASIDDPAIEVCPGTCVFHDVGYGELFPDLKFKPAAMVLTRVISRPGPDRVTFDLGYKAIASDPAMEGRCRFPDLPDAKPVLQNEEHLVVLSERAGEFQPGDELLAIPRHVCPTSALHKSVTVVSGGKVVGQWNVAARDRFITV</sequence>
<evidence type="ECO:0000256" key="1">
    <source>
        <dbReference type="ARBA" id="ARBA00005323"/>
    </source>
</evidence>
<organism evidence="5 7">
    <name type="scientific">Gimesia chilikensis</name>
    <dbReference type="NCBI Taxonomy" id="2605989"/>
    <lineage>
        <taxon>Bacteria</taxon>
        <taxon>Pseudomonadati</taxon>
        <taxon>Planctomycetota</taxon>
        <taxon>Planctomycetia</taxon>
        <taxon>Planctomycetales</taxon>
        <taxon>Planctomycetaceae</taxon>
        <taxon>Gimesia</taxon>
    </lineage>
</organism>
<dbReference type="PANTHER" id="PTHR28004">
    <property type="entry name" value="ZGC:162816-RELATED"/>
    <property type="match status" value="1"/>
</dbReference>
<dbReference type="CDD" id="cd06821">
    <property type="entry name" value="PLPDE_III_D-TA"/>
    <property type="match status" value="1"/>
</dbReference>
<dbReference type="RefSeq" id="WP_145036882.1">
    <property type="nucleotide sequence ID" value="NZ_CP036266.1"/>
</dbReference>
<dbReference type="AlphaFoldDB" id="A0A517W7F0"/>
<evidence type="ECO:0000313" key="6">
    <source>
        <dbReference type="Proteomes" id="UP000320421"/>
    </source>
</evidence>
<dbReference type="Proteomes" id="UP000320722">
    <property type="component" value="Chromosome"/>
</dbReference>
<evidence type="ECO:0000313" key="5">
    <source>
        <dbReference type="EMBL" id="QDU01160.1"/>
    </source>
</evidence>
<dbReference type="PANTHER" id="PTHR28004:SF2">
    <property type="entry name" value="D-SERINE DEHYDRATASE"/>
    <property type="match status" value="1"/>
</dbReference>
<dbReference type="SUPFAM" id="SSF51419">
    <property type="entry name" value="PLP-binding barrel"/>
    <property type="match status" value="1"/>
</dbReference>
<dbReference type="InterPro" id="IPR001608">
    <property type="entry name" value="Ala_racemase_N"/>
</dbReference>
<dbReference type="InterPro" id="IPR042208">
    <property type="entry name" value="D-ser_dehydrat-like_sf"/>
</dbReference>
<dbReference type="EMBL" id="CP036347">
    <property type="protein sequence ID" value="QDU01160.1"/>
    <property type="molecule type" value="Genomic_DNA"/>
</dbReference>
<dbReference type="EC" id="4.1.2.42" evidence="5"/>
<protein>
    <submittedName>
        <fullName evidence="5">D-threonine aldolase</fullName>
        <ecNumber evidence="5">4.1.2.42</ecNumber>
    </submittedName>
</protein>
<keyword evidence="2 5" id="KW-0456">Lyase</keyword>
<dbReference type="EMBL" id="CP036266">
    <property type="protein sequence ID" value="QDT19091.1"/>
    <property type="molecule type" value="Genomic_DNA"/>
</dbReference>
<evidence type="ECO:0000313" key="7">
    <source>
        <dbReference type="Proteomes" id="UP000320722"/>
    </source>
</evidence>
<evidence type="ECO:0000313" key="4">
    <source>
        <dbReference type="EMBL" id="QDT19091.1"/>
    </source>
</evidence>
<keyword evidence="6" id="KW-1185">Reference proteome</keyword>
<reference evidence="6 7" key="1">
    <citation type="submission" date="2019-02" db="EMBL/GenBank/DDBJ databases">
        <title>Deep-cultivation of Planctomycetes and their phenomic and genomic characterization uncovers novel biology.</title>
        <authorList>
            <person name="Wiegand S."/>
            <person name="Jogler M."/>
            <person name="Boedeker C."/>
            <person name="Pinto D."/>
            <person name="Vollmers J."/>
            <person name="Rivas-Marin E."/>
            <person name="Kohn T."/>
            <person name="Peeters S.H."/>
            <person name="Heuer A."/>
            <person name="Rast P."/>
            <person name="Oberbeckmann S."/>
            <person name="Bunk B."/>
            <person name="Jeske O."/>
            <person name="Meyerdierks A."/>
            <person name="Storesund J.E."/>
            <person name="Kallscheuer N."/>
            <person name="Luecker S."/>
            <person name="Lage O.M."/>
            <person name="Pohl T."/>
            <person name="Merkel B.J."/>
            <person name="Hornburger P."/>
            <person name="Mueller R.-W."/>
            <person name="Bruemmer F."/>
            <person name="Labrenz M."/>
            <person name="Spormann A.M."/>
            <person name="Op den Camp H."/>
            <person name="Overmann J."/>
            <person name="Amann R."/>
            <person name="Jetten M.S.M."/>
            <person name="Mascher T."/>
            <person name="Medema M.H."/>
            <person name="Devos D.P."/>
            <person name="Kaster A.-K."/>
            <person name="Ovreas L."/>
            <person name="Rohde M."/>
            <person name="Galperin M.Y."/>
            <person name="Jogler C."/>
        </authorList>
    </citation>
    <scope>NUCLEOTIDE SEQUENCE [LARGE SCALE GENOMIC DNA]</scope>
    <source>
        <strain evidence="4 6">HG66A1</strain>
        <strain evidence="5 7">V6</strain>
    </source>
</reference>
<accession>A0A517W7F0</accession>
<gene>
    <name evidence="4" type="ORF">HG66A1_08550</name>
    <name evidence="5" type="ORF">V6x_08390</name>
</gene>
<dbReference type="InterPro" id="IPR026956">
    <property type="entry name" value="D-ser_dehydrat-like_dom"/>
</dbReference>
<dbReference type="GO" id="GO:0008721">
    <property type="term" value="F:D-serine ammonia-lyase activity"/>
    <property type="evidence" value="ECO:0007669"/>
    <property type="project" value="TreeGrafter"/>
</dbReference>
<accession>A0A517PID7</accession>
<dbReference type="GO" id="GO:0043876">
    <property type="term" value="F:D-threonine aldolase activity"/>
    <property type="evidence" value="ECO:0007669"/>
    <property type="project" value="UniProtKB-EC"/>
</dbReference>
<evidence type="ECO:0000256" key="2">
    <source>
        <dbReference type="ARBA" id="ARBA00023239"/>
    </source>
</evidence>
<dbReference type="InterPro" id="IPR051466">
    <property type="entry name" value="D-amino_acid_metab_enzyme"/>
</dbReference>
<proteinExistence type="inferred from homology"/>
<feature type="domain" description="D-serine dehydratase-like" evidence="3">
    <location>
        <begin position="262"/>
        <end position="352"/>
    </location>
</feature>
<dbReference type="Pfam" id="PF01168">
    <property type="entry name" value="Ala_racemase_N"/>
    <property type="match status" value="1"/>
</dbReference>
<dbReference type="Gene3D" id="2.40.37.20">
    <property type="entry name" value="D-serine dehydratase-like domain"/>
    <property type="match status" value="1"/>
</dbReference>
<dbReference type="Gene3D" id="3.20.20.10">
    <property type="entry name" value="Alanine racemase"/>
    <property type="match status" value="1"/>
</dbReference>
<dbReference type="OrthoDB" id="9788869at2"/>
<dbReference type="GO" id="GO:0036088">
    <property type="term" value="P:D-serine catabolic process"/>
    <property type="evidence" value="ECO:0007669"/>
    <property type="project" value="TreeGrafter"/>
</dbReference>
<comment type="similarity">
    <text evidence="1">Belongs to the DSD1 family.</text>
</comment>